<evidence type="ECO:0000256" key="1">
    <source>
        <dbReference type="SAM" id="Phobius"/>
    </source>
</evidence>
<gene>
    <name evidence="2" type="ORF">CC1G_13872</name>
</gene>
<dbReference type="RefSeq" id="XP_002911836.1">
    <property type="nucleotide sequence ID" value="XM_002911790.1"/>
</dbReference>
<dbReference type="AlphaFoldDB" id="D6RKG1"/>
<dbReference type="VEuPathDB" id="FungiDB:CC1G_13872"/>
<dbReference type="KEGG" id="cci:CC1G_13872"/>
<dbReference type="EMBL" id="AACS02000002">
    <property type="protein sequence ID" value="EFI28342.1"/>
    <property type="molecule type" value="Genomic_DNA"/>
</dbReference>
<keyword evidence="1" id="KW-1133">Transmembrane helix</keyword>
<organism evidence="2 3">
    <name type="scientific">Coprinopsis cinerea (strain Okayama-7 / 130 / ATCC MYA-4618 / FGSC 9003)</name>
    <name type="common">Inky cap fungus</name>
    <name type="synonym">Hormographiella aspergillata</name>
    <dbReference type="NCBI Taxonomy" id="240176"/>
    <lineage>
        <taxon>Eukaryota</taxon>
        <taxon>Fungi</taxon>
        <taxon>Dikarya</taxon>
        <taxon>Basidiomycota</taxon>
        <taxon>Agaricomycotina</taxon>
        <taxon>Agaricomycetes</taxon>
        <taxon>Agaricomycetidae</taxon>
        <taxon>Agaricales</taxon>
        <taxon>Agaricineae</taxon>
        <taxon>Psathyrellaceae</taxon>
        <taxon>Coprinopsis</taxon>
    </lineage>
</organism>
<dbReference type="InParanoid" id="D6RKG1"/>
<evidence type="ECO:0000313" key="3">
    <source>
        <dbReference type="Proteomes" id="UP000001861"/>
    </source>
</evidence>
<feature type="transmembrane region" description="Helical" evidence="1">
    <location>
        <begin position="34"/>
        <end position="51"/>
    </location>
</feature>
<protein>
    <submittedName>
        <fullName evidence="2">Uncharacterized protein</fullName>
    </submittedName>
</protein>
<evidence type="ECO:0000313" key="2">
    <source>
        <dbReference type="EMBL" id="EFI28342.1"/>
    </source>
</evidence>
<comment type="caution">
    <text evidence="2">The sequence shown here is derived from an EMBL/GenBank/DDBJ whole genome shotgun (WGS) entry which is preliminary data.</text>
</comment>
<keyword evidence="1" id="KW-0472">Membrane</keyword>
<dbReference type="HOGENOM" id="CLU_3087142_0_0_1"/>
<dbReference type="GeneID" id="9379837"/>
<keyword evidence="1" id="KW-0812">Transmembrane</keyword>
<proteinExistence type="predicted"/>
<reference evidence="2 3" key="1">
    <citation type="journal article" date="2010" name="Proc. Natl. Acad. Sci. U.S.A.">
        <title>Insights into evolution of multicellular fungi from the assembled chromosomes of the mushroom Coprinopsis cinerea (Coprinus cinereus).</title>
        <authorList>
            <person name="Stajich J.E."/>
            <person name="Wilke S.K."/>
            <person name="Ahren D."/>
            <person name="Au C.H."/>
            <person name="Birren B.W."/>
            <person name="Borodovsky M."/>
            <person name="Burns C."/>
            <person name="Canback B."/>
            <person name="Casselton L.A."/>
            <person name="Cheng C.K."/>
            <person name="Deng J."/>
            <person name="Dietrich F.S."/>
            <person name="Fargo D.C."/>
            <person name="Farman M.L."/>
            <person name="Gathman A.C."/>
            <person name="Goldberg J."/>
            <person name="Guigo R."/>
            <person name="Hoegger P.J."/>
            <person name="Hooker J.B."/>
            <person name="Huggins A."/>
            <person name="James T.Y."/>
            <person name="Kamada T."/>
            <person name="Kilaru S."/>
            <person name="Kodira C."/>
            <person name="Kues U."/>
            <person name="Kupfer D."/>
            <person name="Kwan H.S."/>
            <person name="Lomsadze A."/>
            <person name="Li W."/>
            <person name="Lilly W.W."/>
            <person name="Ma L.J."/>
            <person name="Mackey A.J."/>
            <person name="Manning G."/>
            <person name="Martin F."/>
            <person name="Muraguchi H."/>
            <person name="Natvig D.O."/>
            <person name="Palmerini H."/>
            <person name="Ramesh M.A."/>
            <person name="Rehmeyer C.J."/>
            <person name="Roe B.A."/>
            <person name="Shenoy N."/>
            <person name="Stanke M."/>
            <person name="Ter-Hovhannisyan V."/>
            <person name="Tunlid A."/>
            <person name="Velagapudi R."/>
            <person name="Vision T.J."/>
            <person name="Zeng Q."/>
            <person name="Zolan M.E."/>
            <person name="Pukkila P.J."/>
        </authorList>
    </citation>
    <scope>NUCLEOTIDE SEQUENCE [LARGE SCALE GENOMIC DNA]</scope>
    <source>
        <strain evidence="3">Okayama-7 / 130 / ATCC MYA-4618 / FGSC 9003</strain>
    </source>
</reference>
<name>D6RKG1_COPC7</name>
<sequence>MRDVTVSSAKRIKPERAAAVVKALSIQPPQSPRLVPAAVIVVPVLLVILVVV</sequence>
<accession>D6RKG1</accession>
<dbReference type="Proteomes" id="UP000001861">
    <property type="component" value="Unassembled WGS sequence"/>
</dbReference>
<keyword evidence="3" id="KW-1185">Reference proteome</keyword>